<keyword evidence="5" id="KW-0547">Nucleotide-binding</keyword>
<dbReference type="InterPro" id="IPR003661">
    <property type="entry name" value="HisK_dim/P_dom"/>
</dbReference>
<dbReference type="CDD" id="cd00082">
    <property type="entry name" value="HisKA"/>
    <property type="match status" value="1"/>
</dbReference>
<dbReference type="InterPro" id="IPR003594">
    <property type="entry name" value="HATPase_dom"/>
</dbReference>
<evidence type="ECO:0000256" key="4">
    <source>
        <dbReference type="ARBA" id="ARBA00022679"/>
    </source>
</evidence>
<evidence type="ECO:0000256" key="1">
    <source>
        <dbReference type="ARBA" id="ARBA00000085"/>
    </source>
</evidence>
<evidence type="ECO:0000259" key="9">
    <source>
        <dbReference type="PROSITE" id="PS50109"/>
    </source>
</evidence>
<dbReference type="InterPro" id="IPR004358">
    <property type="entry name" value="Sig_transdc_His_kin-like_C"/>
</dbReference>
<dbReference type="PROSITE" id="PS50109">
    <property type="entry name" value="HIS_KIN"/>
    <property type="match status" value="1"/>
</dbReference>
<accession>A0ABR6N7W3</accession>
<evidence type="ECO:0000256" key="6">
    <source>
        <dbReference type="ARBA" id="ARBA00022777"/>
    </source>
</evidence>
<dbReference type="Proteomes" id="UP000560131">
    <property type="component" value="Unassembled WGS sequence"/>
</dbReference>
<keyword evidence="4" id="KW-0808">Transferase</keyword>
<dbReference type="InterPro" id="IPR036097">
    <property type="entry name" value="HisK_dim/P_sf"/>
</dbReference>
<sequence>MVQPSPLRERRSPWKGWDDAPAATRHVAERFAGLVAESARRLTTARRMVDAEREARLAELGALAATVAHDLRNPLGIVQMAATGAPPEVRSEIGEQVARMNHLLTDILDFARAWTVVPQPLRVADLVASLGVEADVPEGLMITADRHALLRALTNLVDNARALGTRVAIVAAAGPPITIDICDNGPGIAPEIRASLFRPFVSRRPGSTGLGLAIVRRIMEAHGGTVTLAERRGWSTCFRLTFGASR</sequence>
<dbReference type="Gene3D" id="1.10.287.130">
    <property type="match status" value="1"/>
</dbReference>
<dbReference type="InterPro" id="IPR005467">
    <property type="entry name" value="His_kinase_dom"/>
</dbReference>
<dbReference type="SUPFAM" id="SSF47384">
    <property type="entry name" value="Homodimeric domain of signal transducing histidine kinase"/>
    <property type="match status" value="1"/>
</dbReference>
<comment type="caution">
    <text evidence="10">The sequence shown here is derived from an EMBL/GenBank/DDBJ whole genome shotgun (WGS) entry which is preliminary data.</text>
</comment>
<dbReference type="PRINTS" id="PR00344">
    <property type="entry name" value="BCTRLSENSOR"/>
</dbReference>
<dbReference type="GO" id="GO:0016301">
    <property type="term" value="F:kinase activity"/>
    <property type="evidence" value="ECO:0007669"/>
    <property type="project" value="UniProtKB-KW"/>
</dbReference>
<keyword evidence="11" id="KW-1185">Reference proteome</keyword>
<protein>
    <recommendedName>
        <fullName evidence="2">histidine kinase</fullName>
        <ecNumber evidence="2">2.7.13.3</ecNumber>
    </recommendedName>
</protein>
<evidence type="ECO:0000256" key="8">
    <source>
        <dbReference type="ARBA" id="ARBA00023012"/>
    </source>
</evidence>
<reference evidence="10 11" key="1">
    <citation type="submission" date="2020-08" db="EMBL/GenBank/DDBJ databases">
        <title>Genomic Encyclopedia of Type Strains, Phase IV (KMG-IV): sequencing the most valuable type-strain genomes for metagenomic binning, comparative biology and taxonomic classification.</title>
        <authorList>
            <person name="Goeker M."/>
        </authorList>
    </citation>
    <scope>NUCLEOTIDE SEQUENCE [LARGE SCALE GENOMIC DNA]</scope>
    <source>
        <strain evidence="10 11">DSM 101535</strain>
    </source>
</reference>
<dbReference type="RefSeq" id="WP_246346646.1">
    <property type="nucleotide sequence ID" value="NZ_BAABAR010000019.1"/>
</dbReference>
<dbReference type="PANTHER" id="PTHR43065">
    <property type="entry name" value="SENSOR HISTIDINE KINASE"/>
    <property type="match status" value="1"/>
</dbReference>
<evidence type="ECO:0000313" key="11">
    <source>
        <dbReference type="Proteomes" id="UP000560131"/>
    </source>
</evidence>
<organism evidence="10 11">
    <name type="scientific">Sphingomonas endophytica</name>
    <dbReference type="NCBI Taxonomy" id="869719"/>
    <lineage>
        <taxon>Bacteria</taxon>
        <taxon>Pseudomonadati</taxon>
        <taxon>Pseudomonadota</taxon>
        <taxon>Alphaproteobacteria</taxon>
        <taxon>Sphingomonadales</taxon>
        <taxon>Sphingomonadaceae</taxon>
        <taxon>Sphingomonas</taxon>
    </lineage>
</organism>
<dbReference type="SMART" id="SM00387">
    <property type="entry name" value="HATPase_c"/>
    <property type="match status" value="1"/>
</dbReference>
<dbReference type="InterPro" id="IPR036890">
    <property type="entry name" value="HATPase_C_sf"/>
</dbReference>
<keyword evidence="8" id="KW-0902">Two-component regulatory system</keyword>
<keyword evidence="6 10" id="KW-0418">Kinase</keyword>
<dbReference type="PANTHER" id="PTHR43065:SF10">
    <property type="entry name" value="PEROXIDE STRESS-ACTIVATED HISTIDINE KINASE MAK3"/>
    <property type="match status" value="1"/>
</dbReference>
<dbReference type="SMART" id="SM00388">
    <property type="entry name" value="HisKA"/>
    <property type="match status" value="1"/>
</dbReference>
<evidence type="ECO:0000256" key="7">
    <source>
        <dbReference type="ARBA" id="ARBA00022840"/>
    </source>
</evidence>
<dbReference type="Gene3D" id="3.30.565.10">
    <property type="entry name" value="Histidine kinase-like ATPase, C-terminal domain"/>
    <property type="match status" value="1"/>
</dbReference>
<keyword evidence="7" id="KW-0067">ATP-binding</keyword>
<name>A0ABR6N7W3_9SPHN</name>
<dbReference type="Pfam" id="PF02518">
    <property type="entry name" value="HATPase_c"/>
    <property type="match status" value="1"/>
</dbReference>
<dbReference type="CDD" id="cd00075">
    <property type="entry name" value="HATPase"/>
    <property type="match status" value="1"/>
</dbReference>
<dbReference type="EC" id="2.7.13.3" evidence="2"/>
<gene>
    <name evidence="10" type="ORF">FHS97_002567</name>
</gene>
<evidence type="ECO:0000256" key="5">
    <source>
        <dbReference type="ARBA" id="ARBA00022741"/>
    </source>
</evidence>
<evidence type="ECO:0000313" key="10">
    <source>
        <dbReference type="EMBL" id="MBB5726624.1"/>
    </source>
</evidence>
<keyword evidence="3" id="KW-0597">Phosphoprotein</keyword>
<comment type="catalytic activity">
    <reaction evidence="1">
        <text>ATP + protein L-histidine = ADP + protein N-phospho-L-histidine.</text>
        <dbReference type="EC" id="2.7.13.3"/>
    </reaction>
</comment>
<dbReference type="SUPFAM" id="SSF55874">
    <property type="entry name" value="ATPase domain of HSP90 chaperone/DNA topoisomerase II/histidine kinase"/>
    <property type="match status" value="1"/>
</dbReference>
<dbReference type="Pfam" id="PF00512">
    <property type="entry name" value="HisKA"/>
    <property type="match status" value="1"/>
</dbReference>
<evidence type="ECO:0000256" key="3">
    <source>
        <dbReference type="ARBA" id="ARBA00022553"/>
    </source>
</evidence>
<evidence type="ECO:0000256" key="2">
    <source>
        <dbReference type="ARBA" id="ARBA00012438"/>
    </source>
</evidence>
<feature type="domain" description="Histidine kinase" evidence="9">
    <location>
        <begin position="66"/>
        <end position="246"/>
    </location>
</feature>
<proteinExistence type="predicted"/>
<dbReference type="EMBL" id="JACIJN010000008">
    <property type="protein sequence ID" value="MBB5726624.1"/>
    <property type="molecule type" value="Genomic_DNA"/>
</dbReference>